<dbReference type="PANTHER" id="PTHR19372:SF7">
    <property type="entry name" value="SULFITE OXIDASE, MITOCHONDRIAL"/>
    <property type="match status" value="1"/>
</dbReference>
<dbReference type="RefSeq" id="WP_183500662.1">
    <property type="nucleotide sequence ID" value="NZ_JACIFH010000001.1"/>
</dbReference>
<dbReference type="PANTHER" id="PTHR19372">
    <property type="entry name" value="SULFITE REDUCTASE"/>
    <property type="match status" value="1"/>
</dbReference>
<name>A0AA40VNT3_9MICO</name>
<sequence length="536" mass="55085">MATRSASVAASAWAGVAAVALGAGAGELVAALALPTASPIASMGAALIDLAPPWAKDAAIGLFGTADKLALIAGVVVVLVVVAAIAGLLEVRVPPWGRVLVVGLGLVGAVVASTRPDATGMAWIPSAVAGVVAAAALGPLARRCARAAAHAAPFVRADPADGNPDVAPAAPDPASAERGTGLDRRGFLLWSGVAAGAGVIAALGGWALQAGRQAASAVREAIALPRPAQTAAPIPATADLGIPDLAPVITPNAEFYRIDTALLVPDVDPHAWSLRIHGMVAREVVITWDELLALPLQESVTTLACVSNEVGGTLIGNAVWLGYPIRELLRQAGPDSGADMVLSRSVDGFTASTPLEALTDERNAILAVGMNGEPLPAEHGFPVRMVVPGLYGYVSATKWVTELQVTRFDAARAYWTDRGWSERGPIKLQSRIDVPRSGRQISAGDTVVAGVAWQQHVGIAAVEVQIDDGEWMPATLATAISDDTWVQWSMPWTATTGTHTVRCRAINARGQTQTGEHAPVVPDGATGWHQIGVTVA</sequence>
<dbReference type="EMBL" id="JACIFH010000001">
    <property type="protein sequence ID" value="MBB4141152.1"/>
    <property type="molecule type" value="Genomic_DNA"/>
</dbReference>
<dbReference type="InterPro" id="IPR036374">
    <property type="entry name" value="OxRdtase_Mopterin-bd_sf"/>
</dbReference>
<gene>
    <name evidence="4" type="ORF">BKA10_002946</name>
</gene>
<evidence type="ECO:0000259" key="3">
    <source>
        <dbReference type="Pfam" id="PF00174"/>
    </source>
</evidence>
<dbReference type="AlphaFoldDB" id="A0AA40VNT3"/>
<feature type="domain" description="Oxidoreductase molybdopterin-binding" evidence="3">
    <location>
        <begin position="264"/>
        <end position="412"/>
    </location>
</feature>
<dbReference type="GO" id="GO:0008482">
    <property type="term" value="F:sulfite oxidase activity"/>
    <property type="evidence" value="ECO:0007669"/>
    <property type="project" value="TreeGrafter"/>
</dbReference>
<evidence type="ECO:0000256" key="1">
    <source>
        <dbReference type="SAM" id="MobiDB-lite"/>
    </source>
</evidence>
<dbReference type="Proteomes" id="UP000549113">
    <property type="component" value="Unassembled WGS sequence"/>
</dbReference>
<feature type="transmembrane region" description="Helical" evidence="2">
    <location>
        <begin position="120"/>
        <end position="141"/>
    </location>
</feature>
<reference evidence="4 5" key="1">
    <citation type="submission" date="2020-08" db="EMBL/GenBank/DDBJ databases">
        <title>Sequencing the genomes of 1000 actinobacteria strains.</title>
        <authorList>
            <person name="Klenk H.-P."/>
        </authorList>
    </citation>
    <scope>NUCLEOTIDE SEQUENCE [LARGE SCALE GENOMIC DNA]</scope>
    <source>
        <strain evidence="4 5">DSM 19600</strain>
    </source>
</reference>
<evidence type="ECO:0000313" key="4">
    <source>
        <dbReference type="EMBL" id="MBB4141152.1"/>
    </source>
</evidence>
<keyword evidence="2" id="KW-1133">Transmembrane helix</keyword>
<dbReference type="Gene3D" id="3.90.420.10">
    <property type="entry name" value="Oxidoreductase, molybdopterin-binding domain"/>
    <property type="match status" value="1"/>
</dbReference>
<dbReference type="InterPro" id="IPR014756">
    <property type="entry name" value="Ig_E-set"/>
</dbReference>
<feature type="transmembrane region" description="Helical" evidence="2">
    <location>
        <begin position="96"/>
        <end position="114"/>
    </location>
</feature>
<dbReference type="Pfam" id="PF00174">
    <property type="entry name" value="Oxidored_molyb"/>
    <property type="match status" value="1"/>
</dbReference>
<dbReference type="GO" id="GO:0006790">
    <property type="term" value="P:sulfur compound metabolic process"/>
    <property type="evidence" value="ECO:0007669"/>
    <property type="project" value="TreeGrafter"/>
</dbReference>
<feature type="transmembrane region" description="Helical" evidence="2">
    <location>
        <begin position="187"/>
        <end position="208"/>
    </location>
</feature>
<evidence type="ECO:0000256" key="2">
    <source>
        <dbReference type="SAM" id="Phobius"/>
    </source>
</evidence>
<proteinExistence type="predicted"/>
<organism evidence="4 5">
    <name type="scientific">Microbacterium invictum</name>
    <dbReference type="NCBI Taxonomy" id="515415"/>
    <lineage>
        <taxon>Bacteria</taxon>
        <taxon>Bacillati</taxon>
        <taxon>Actinomycetota</taxon>
        <taxon>Actinomycetes</taxon>
        <taxon>Micrococcales</taxon>
        <taxon>Microbacteriaceae</taxon>
        <taxon>Microbacterium</taxon>
    </lineage>
</organism>
<dbReference type="GO" id="GO:0020037">
    <property type="term" value="F:heme binding"/>
    <property type="evidence" value="ECO:0007669"/>
    <property type="project" value="TreeGrafter"/>
</dbReference>
<feature type="transmembrane region" description="Helical" evidence="2">
    <location>
        <begin position="69"/>
        <end position="89"/>
    </location>
</feature>
<accession>A0AA40VNT3</accession>
<dbReference type="SUPFAM" id="SSF81296">
    <property type="entry name" value="E set domains"/>
    <property type="match status" value="1"/>
</dbReference>
<evidence type="ECO:0000313" key="5">
    <source>
        <dbReference type="Proteomes" id="UP000549113"/>
    </source>
</evidence>
<dbReference type="InterPro" id="IPR000572">
    <property type="entry name" value="OxRdtase_Mopterin-bd_dom"/>
</dbReference>
<dbReference type="Gene3D" id="2.60.40.650">
    <property type="match status" value="1"/>
</dbReference>
<keyword evidence="5" id="KW-1185">Reference proteome</keyword>
<keyword evidence="2" id="KW-0812">Transmembrane</keyword>
<comment type="caution">
    <text evidence="4">The sequence shown here is derived from an EMBL/GenBank/DDBJ whole genome shotgun (WGS) entry which is preliminary data.</text>
</comment>
<dbReference type="SUPFAM" id="SSF56524">
    <property type="entry name" value="Oxidoreductase molybdopterin-binding domain"/>
    <property type="match status" value="1"/>
</dbReference>
<feature type="region of interest" description="Disordered" evidence="1">
    <location>
        <begin position="159"/>
        <end position="178"/>
    </location>
</feature>
<feature type="compositionally biased region" description="Low complexity" evidence="1">
    <location>
        <begin position="159"/>
        <end position="176"/>
    </location>
</feature>
<dbReference type="GO" id="GO:0043546">
    <property type="term" value="F:molybdopterin cofactor binding"/>
    <property type="evidence" value="ECO:0007669"/>
    <property type="project" value="TreeGrafter"/>
</dbReference>
<keyword evidence="2" id="KW-0472">Membrane</keyword>
<protein>
    <submittedName>
        <fullName evidence="4">DMSO/TMAO reductase YedYZ molybdopterin-dependent catalytic subunit</fullName>
    </submittedName>
</protein>